<dbReference type="Proteomes" id="UP000241960">
    <property type="component" value="Unassembled WGS sequence"/>
</dbReference>
<organism evidence="2 3">
    <name type="scientific">Staphylococcus succinus</name>
    <dbReference type="NCBI Taxonomy" id="61015"/>
    <lineage>
        <taxon>Bacteria</taxon>
        <taxon>Bacillati</taxon>
        <taxon>Bacillota</taxon>
        <taxon>Bacilli</taxon>
        <taxon>Bacillales</taxon>
        <taxon>Staphylococcaceae</taxon>
        <taxon>Staphylococcus</taxon>
    </lineage>
</organism>
<evidence type="ECO:0000313" key="3">
    <source>
        <dbReference type="Proteomes" id="UP000241960"/>
    </source>
</evidence>
<name>A0A9Q6HNQ2_9STAP</name>
<evidence type="ECO:0000313" key="2">
    <source>
        <dbReference type="EMBL" id="PTI75684.1"/>
    </source>
</evidence>
<dbReference type="RefSeq" id="WP_107545029.1">
    <property type="nucleotide sequence ID" value="NZ_PZFQ01000018.1"/>
</dbReference>
<proteinExistence type="predicted"/>
<feature type="domain" description="DeoR-like transcriptional repressor C-terminal sensor" evidence="1">
    <location>
        <begin position="11"/>
        <end position="131"/>
    </location>
</feature>
<dbReference type="EMBL" id="PZFQ01000018">
    <property type="protein sequence ID" value="PTI75684.1"/>
    <property type="molecule type" value="Genomic_DNA"/>
</dbReference>
<evidence type="ECO:0000259" key="1">
    <source>
        <dbReference type="Pfam" id="PF00455"/>
    </source>
</evidence>
<dbReference type="Pfam" id="PF00455">
    <property type="entry name" value="DeoRC"/>
    <property type="match status" value="1"/>
</dbReference>
<gene>
    <name evidence="2" type="ORF">BU058_06970</name>
</gene>
<accession>A0A9Q6HNQ2</accession>
<protein>
    <recommendedName>
        <fullName evidence="1">DeoR-like transcriptional repressor C-terminal sensor domain-containing protein</fullName>
    </recommendedName>
</protein>
<comment type="caution">
    <text evidence="2">The sequence shown here is derived from an EMBL/GenBank/DDBJ whole genome shotgun (WGS) entry which is preliminary data.</text>
</comment>
<sequence length="151" mass="17379">MSAIKNYLDQIMQQIKKGEIIAFDNHPTAYKIIDYLYETGTKISVISYSTDIIKYVAKYTDFNIILPNGVVNGTYHIIVGPDVVQTFSKYQICYYFAAVPYMIEDALYQSIPEVAELQLTLYNNANDTLIVNRPEFLNTESLSDYMFIGYF</sequence>
<dbReference type="InterPro" id="IPR014036">
    <property type="entry name" value="DeoR-like_C"/>
</dbReference>
<reference evidence="2 3" key="1">
    <citation type="journal article" date="2016" name="Front. Microbiol.">
        <title>Comprehensive Phylogenetic Analysis of Bovine Non-aureus Staphylococci Species Based on Whole-Genome Sequencing.</title>
        <authorList>
            <person name="Naushad S."/>
            <person name="Barkema H.W."/>
            <person name="Luby C."/>
            <person name="Condas L.A."/>
            <person name="Nobrega D.B."/>
            <person name="Carson D.A."/>
            <person name="De Buck J."/>
        </authorList>
    </citation>
    <scope>NUCLEOTIDE SEQUENCE [LARGE SCALE GENOMIC DNA]</scope>
    <source>
        <strain evidence="2 3">SNUC 1231</strain>
    </source>
</reference>
<dbReference type="AlphaFoldDB" id="A0A9Q6HNQ2"/>